<sequence>MKTRSFLIGPDDHARLVLTLEAKPLAISEPSFTLVGQLRPRRSTGDTLKPREDGGRRTRSRRVRLGVRGASDQADARAAQRTDPLRGFRKPVSWIQNNWSGPSLGKRTNPHLRKYAGYPEGGAMGQGGVIEANVSIWQRRQAEAHFVSDNAKSRQVGDDASKPDKPIGRENEARVKGGGASSTSHCRLQP</sequence>
<feature type="compositionally biased region" description="Basic and acidic residues" evidence="1">
    <location>
        <begin position="151"/>
        <end position="175"/>
    </location>
</feature>
<dbReference type="AlphaFoldDB" id="A0A4Z2ELF3"/>
<dbReference type="EMBL" id="SRLO01005284">
    <property type="protein sequence ID" value="TNN29726.1"/>
    <property type="molecule type" value="Genomic_DNA"/>
</dbReference>
<comment type="caution">
    <text evidence="2">The sequence shown here is derived from an EMBL/GenBank/DDBJ whole genome shotgun (WGS) entry which is preliminary data.</text>
</comment>
<protein>
    <submittedName>
        <fullName evidence="2">Uncharacterized protein</fullName>
    </submittedName>
</protein>
<organism evidence="2 3">
    <name type="scientific">Liparis tanakae</name>
    <name type="common">Tanaka's snailfish</name>
    <dbReference type="NCBI Taxonomy" id="230148"/>
    <lineage>
        <taxon>Eukaryota</taxon>
        <taxon>Metazoa</taxon>
        <taxon>Chordata</taxon>
        <taxon>Craniata</taxon>
        <taxon>Vertebrata</taxon>
        <taxon>Euteleostomi</taxon>
        <taxon>Actinopterygii</taxon>
        <taxon>Neopterygii</taxon>
        <taxon>Teleostei</taxon>
        <taxon>Neoteleostei</taxon>
        <taxon>Acanthomorphata</taxon>
        <taxon>Eupercaria</taxon>
        <taxon>Perciformes</taxon>
        <taxon>Cottioidei</taxon>
        <taxon>Cottales</taxon>
        <taxon>Liparidae</taxon>
        <taxon>Liparis</taxon>
    </lineage>
</organism>
<dbReference type="Proteomes" id="UP000314294">
    <property type="component" value="Unassembled WGS sequence"/>
</dbReference>
<evidence type="ECO:0000256" key="1">
    <source>
        <dbReference type="SAM" id="MobiDB-lite"/>
    </source>
</evidence>
<evidence type="ECO:0000313" key="3">
    <source>
        <dbReference type="Proteomes" id="UP000314294"/>
    </source>
</evidence>
<evidence type="ECO:0000313" key="2">
    <source>
        <dbReference type="EMBL" id="TNN29726.1"/>
    </source>
</evidence>
<feature type="region of interest" description="Disordered" evidence="1">
    <location>
        <begin position="146"/>
        <end position="190"/>
    </location>
</feature>
<proteinExistence type="predicted"/>
<reference evidence="2 3" key="1">
    <citation type="submission" date="2019-03" db="EMBL/GenBank/DDBJ databases">
        <title>First draft genome of Liparis tanakae, snailfish: a comprehensive survey of snailfish specific genes.</title>
        <authorList>
            <person name="Kim W."/>
            <person name="Song I."/>
            <person name="Jeong J.-H."/>
            <person name="Kim D."/>
            <person name="Kim S."/>
            <person name="Ryu S."/>
            <person name="Song J.Y."/>
            <person name="Lee S.K."/>
        </authorList>
    </citation>
    <scope>NUCLEOTIDE SEQUENCE [LARGE SCALE GENOMIC DNA]</scope>
    <source>
        <tissue evidence="2">Muscle</tissue>
    </source>
</reference>
<accession>A0A4Z2ELF3</accession>
<feature type="region of interest" description="Disordered" evidence="1">
    <location>
        <begin position="38"/>
        <end position="58"/>
    </location>
</feature>
<gene>
    <name evidence="2" type="ORF">EYF80_060125</name>
</gene>
<name>A0A4Z2ELF3_9TELE</name>
<keyword evidence="3" id="KW-1185">Reference proteome</keyword>
<feature type="compositionally biased region" description="Polar residues" evidence="1">
    <location>
        <begin position="181"/>
        <end position="190"/>
    </location>
</feature>